<dbReference type="EMBL" id="CAJVPM010029459">
    <property type="protein sequence ID" value="CAG8673406.1"/>
    <property type="molecule type" value="Genomic_DNA"/>
</dbReference>
<name>A0ACA9NVS9_9GLOM</name>
<reference evidence="1" key="1">
    <citation type="submission" date="2021-06" db="EMBL/GenBank/DDBJ databases">
        <authorList>
            <person name="Kallberg Y."/>
            <person name="Tangrot J."/>
            <person name="Rosling A."/>
        </authorList>
    </citation>
    <scope>NUCLEOTIDE SEQUENCE</scope>
    <source>
        <strain evidence="1">AU212A</strain>
    </source>
</reference>
<feature type="non-terminal residue" evidence="1">
    <location>
        <position position="1"/>
    </location>
</feature>
<comment type="caution">
    <text evidence="1">The sequence shown here is derived from an EMBL/GenBank/DDBJ whole genome shotgun (WGS) entry which is preliminary data.</text>
</comment>
<accession>A0ACA9NVS9</accession>
<organism evidence="1 2">
    <name type="scientific">Scutellospora calospora</name>
    <dbReference type="NCBI Taxonomy" id="85575"/>
    <lineage>
        <taxon>Eukaryota</taxon>
        <taxon>Fungi</taxon>
        <taxon>Fungi incertae sedis</taxon>
        <taxon>Mucoromycota</taxon>
        <taxon>Glomeromycotina</taxon>
        <taxon>Glomeromycetes</taxon>
        <taxon>Diversisporales</taxon>
        <taxon>Gigasporaceae</taxon>
        <taxon>Scutellospora</taxon>
    </lineage>
</organism>
<feature type="non-terminal residue" evidence="1">
    <location>
        <position position="53"/>
    </location>
</feature>
<protein>
    <submittedName>
        <fullName evidence="1">8445_t:CDS:1</fullName>
    </submittedName>
</protein>
<dbReference type="Proteomes" id="UP000789860">
    <property type="component" value="Unassembled WGS sequence"/>
</dbReference>
<proteinExistence type="predicted"/>
<gene>
    <name evidence="1" type="ORF">SCALOS_LOCUS9461</name>
</gene>
<keyword evidence="2" id="KW-1185">Reference proteome</keyword>
<sequence>IASLETIIPPLLTTYKPENRGLTLNSKYRYQQDHKNALVDYKELLNAVELSSS</sequence>
<evidence type="ECO:0000313" key="1">
    <source>
        <dbReference type="EMBL" id="CAG8673406.1"/>
    </source>
</evidence>
<evidence type="ECO:0000313" key="2">
    <source>
        <dbReference type="Proteomes" id="UP000789860"/>
    </source>
</evidence>